<evidence type="ECO:0000313" key="2">
    <source>
        <dbReference type="Proteomes" id="UP000557857"/>
    </source>
</evidence>
<dbReference type="RefSeq" id="WP_161643903.1">
    <property type="nucleotide sequence ID" value="NZ_JAAAJW010000055.1"/>
</dbReference>
<dbReference type="EMBL" id="JABCAG010000067">
    <property type="protein sequence ID" value="NMP59641.1"/>
    <property type="molecule type" value="Genomic_DNA"/>
</dbReference>
<evidence type="ECO:0000313" key="1">
    <source>
        <dbReference type="EMBL" id="NMP59641.1"/>
    </source>
</evidence>
<dbReference type="AlphaFoldDB" id="A0A848N0U7"/>
<accession>A0A848N0U7</accession>
<dbReference type="Proteomes" id="UP000557857">
    <property type="component" value="Unassembled WGS sequence"/>
</dbReference>
<reference evidence="1 2" key="1">
    <citation type="submission" date="2020-04" db="EMBL/GenBank/DDBJ databases">
        <authorList>
            <person name="Abaymova A."/>
            <person name="Teymurazov M."/>
            <person name="Tazyna O."/>
            <person name="Chatushin Y."/>
            <person name="Svetoch E."/>
            <person name="Pereligyn V."/>
            <person name="Pohylenko V."/>
            <person name="Platonov M."/>
            <person name="Kartsev N."/>
            <person name="Skryabin Y."/>
            <person name="Sizova A."/>
            <person name="Solomentsev V."/>
            <person name="Kislichkina A."/>
            <person name="Bogun A."/>
        </authorList>
    </citation>
    <scope>NUCLEOTIDE SEQUENCE [LARGE SCALE GENOMIC DNA]</scope>
    <source>
        <strain evidence="2">SCPM-O-B-8398 (E28)</strain>
    </source>
</reference>
<comment type="caution">
    <text evidence="1">The sequence shown here is derived from an EMBL/GenBank/DDBJ whole genome shotgun (WGS) entry which is preliminary data.</text>
</comment>
<gene>
    <name evidence="1" type="ORF">HI921_14435</name>
</gene>
<protein>
    <submittedName>
        <fullName evidence="1">Uncharacterized protein</fullName>
    </submittedName>
</protein>
<organism evidence="1 2">
    <name type="scientific">Enterococcus mundtii</name>
    <dbReference type="NCBI Taxonomy" id="53346"/>
    <lineage>
        <taxon>Bacteria</taxon>
        <taxon>Bacillati</taxon>
        <taxon>Bacillota</taxon>
        <taxon>Bacilli</taxon>
        <taxon>Lactobacillales</taxon>
        <taxon>Enterococcaceae</taxon>
        <taxon>Enterococcus</taxon>
    </lineage>
</organism>
<proteinExistence type="predicted"/>
<name>A0A848N0U7_ENTMU</name>
<sequence>MTKGYVVRLVDLLETKGVVVQLFNGQRWEINKEKAQRFSTFYEGGKPYEVIFAERPTEELFNQIKLVLDKKGSVLARRIQKNLPLKTIKVNDVFRYKIADPKKAALKIYQAIEEQEDQEFARQMIMHWYSNHSDELIKK</sequence>